<dbReference type="GO" id="GO:0005576">
    <property type="term" value="C:extracellular region"/>
    <property type="evidence" value="ECO:0007669"/>
    <property type="project" value="UniProtKB-SubCell"/>
</dbReference>
<feature type="domain" description="Crinkler effector protein N-terminal" evidence="4">
    <location>
        <begin position="1"/>
        <end position="105"/>
    </location>
</feature>
<accession>A0A9P6F518</accession>
<organism evidence="5 6">
    <name type="scientific">Mortierella hygrophila</name>
    <dbReference type="NCBI Taxonomy" id="979708"/>
    <lineage>
        <taxon>Eukaryota</taxon>
        <taxon>Fungi</taxon>
        <taxon>Fungi incertae sedis</taxon>
        <taxon>Mucoromycota</taxon>
        <taxon>Mortierellomycotina</taxon>
        <taxon>Mortierellomycetes</taxon>
        <taxon>Mortierellales</taxon>
        <taxon>Mortierellaceae</taxon>
        <taxon>Mortierella</taxon>
    </lineage>
</organism>
<proteinExistence type="predicted"/>
<evidence type="ECO:0000313" key="5">
    <source>
        <dbReference type="EMBL" id="KAF9543115.1"/>
    </source>
</evidence>
<gene>
    <name evidence="5" type="ORF">EC957_001260</name>
</gene>
<evidence type="ECO:0000256" key="1">
    <source>
        <dbReference type="ARBA" id="ARBA00004340"/>
    </source>
</evidence>
<sequence length="120" mass="13725">MTIYVMFDGDTPLDAFPIAIESTETINHLKKSIKRQCSHVLRDIDARKLNLWHVSILIPFAPGGRDREPVWYDVNDNALLLKPNQKVESVFTIEPHGTKVQVLVQRAPCKALWFGNLKNM</sequence>
<keyword evidence="6" id="KW-1185">Reference proteome</keyword>
<evidence type="ECO:0000256" key="3">
    <source>
        <dbReference type="ARBA" id="ARBA00022525"/>
    </source>
</evidence>
<evidence type="ECO:0000313" key="6">
    <source>
        <dbReference type="Proteomes" id="UP000723463"/>
    </source>
</evidence>
<evidence type="ECO:0000256" key="2">
    <source>
        <dbReference type="ARBA" id="ARBA00004613"/>
    </source>
</evidence>
<dbReference type="GO" id="GO:0043657">
    <property type="term" value="C:host cell"/>
    <property type="evidence" value="ECO:0007669"/>
    <property type="project" value="UniProtKB-SubCell"/>
</dbReference>
<dbReference type="Proteomes" id="UP000723463">
    <property type="component" value="Unassembled WGS sequence"/>
</dbReference>
<comment type="subcellular location">
    <subcellularLocation>
        <location evidence="1">Host cell</location>
    </subcellularLocation>
    <subcellularLocation>
        <location evidence="2">Secreted</location>
    </subcellularLocation>
</comment>
<dbReference type="AlphaFoldDB" id="A0A9P6F518"/>
<evidence type="ECO:0000259" key="4">
    <source>
        <dbReference type="Pfam" id="PF20147"/>
    </source>
</evidence>
<dbReference type="Pfam" id="PF20147">
    <property type="entry name" value="Crinkler"/>
    <property type="match status" value="1"/>
</dbReference>
<keyword evidence="3" id="KW-0964">Secreted</keyword>
<dbReference type="EMBL" id="JAAAXW010000121">
    <property type="protein sequence ID" value="KAF9543115.1"/>
    <property type="molecule type" value="Genomic_DNA"/>
</dbReference>
<protein>
    <recommendedName>
        <fullName evidence="4">Crinkler effector protein N-terminal domain-containing protein</fullName>
    </recommendedName>
</protein>
<comment type="caution">
    <text evidence="5">The sequence shown here is derived from an EMBL/GenBank/DDBJ whole genome shotgun (WGS) entry which is preliminary data.</text>
</comment>
<reference evidence="5" key="1">
    <citation type="journal article" date="2020" name="Fungal Divers.">
        <title>Resolving the Mortierellaceae phylogeny through synthesis of multi-gene phylogenetics and phylogenomics.</title>
        <authorList>
            <person name="Vandepol N."/>
            <person name="Liber J."/>
            <person name="Desiro A."/>
            <person name="Na H."/>
            <person name="Kennedy M."/>
            <person name="Barry K."/>
            <person name="Grigoriev I.V."/>
            <person name="Miller A.N."/>
            <person name="O'Donnell K."/>
            <person name="Stajich J.E."/>
            <person name="Bonito G."/>
        </authorList>
    </citation>
    <scope>NUCLEOTIDE SEQUENCE</scope>
    <source>
        <strain evidence="5">NRRL 2591</strain>
    </source>
</reference>
<name>A0A9P6F518_9FUNG</name>
<dbReference type="InterPro" id="IPR045379">
    <property type="entry name" value="Crinkler_N"/>
</dbReference>